<comment type="caution">
    <text evidence="3">The sequence shown here is derived from an EMBL/GenBank/DDBJ whole genome shotgun (WGS) entry which is preliminary data.</text>
</comment>
<dbReference type="PANTHER" id="PTHR23250">
    <property type="entry name" value="DYSFERLIN-RELATED"/>
    <property type="match status" value="1"/>
</dbReference>
<reference evidence="3" key="1">
    <citation type="submission" date="2020-03" db="EMBL/GenBank/DDBJ databases">
        <authorList>
            <person name="Weist P."/>
        </authorList>
    </citation>
    <scope>NUCLEOTIDE SEQUENCE</scope>
</reference>
<dbReference type="InterPro" id="IPR051513">
    <property type="entry name" value="Tectonin_beta-prop"/>
</dbReference>
<name>A0A9N7UCY0_PLEPL</name>
<protein>
    <recommendedName>
        <fullName evidence="5">Fish-egg lectin</fullName>
    </recommendedName>
</protein>
<sequence>MQIDAGMGKVVVADKYKRTYFLSGLAVYRLGRLGMKHVTVGAGGLWGTCQANKVYKYVAGDFKLAKGLSMHQVDAGGNGQIVGVGSGSYNAYCLKEKTASGFYGRHTLSWTSLSRKMMYYSCGPRMGCWGVDKSYRIWVTKNISPTNCRTSGWTAVSGPRMKMIEVSSDGNVFGVTTTGRVYQRIGITNHSRQGTRWVYVPMCMSVRHLSYDLKNLWIVTTSGLIMKCSC</sequence>
<keyword evidence="4" id="KW-1185">Reference proteome</keyword>
<dbReference type="Proteomes" id="UP001153269">
    <property type="component" value="Unassembled WGS sequence"/>
</dbReference>
<dbReference type="GO" id="GO:0030246">
    <property type="term" value="F:carbohydrate binding"/>
    <property type="evidence" value="ECO:0007669"/>
    <property type="project" value="UniProtKB-KW"/>
</dbReference>
<dbReference type="InterPro" id="IPR006624">
    <property type="entry name" value="Beta-propeller_rpt_TECPR"/>
</dbReference>
<dbReference type="AlphaFoldDB" id="A0A9N7UCY0"/>
<evidence type="ECO:0000256" key="1">
    <source>
        <dbReference type="ARBA" id="ARBA00022734"/>
    </source>
</evidence>
<dbReference type="EMBL" id="CADEAL010001013">
    <property type="protein sequence ID" value="CAB1428006.1"/>
    <property type="molecule type" value="Genomic_DNA"/>
</dbReference>
<dbReference type="PANTHER" id="PTHR23250:SF3">
    <property type="entry name" value="FISH-EGG LECTIN-LIKE ISOFORM X1-RELATED"/>
    <property type="match status" value="1"/>
</dbReference>
<proteinExistence type="inferred from homology"/>
<evidence type="ECO:0000256" key="2">
    <source>
        <dbReference type="ARBA" id="ARBA00038331"/>
    </source>
</evidence>
<accession>A0A9N7UCY0</accession>
<evidence type="ECO:0000313" key="3">
    <source>
        <dbReference type="EMBL" id="CAB1428006.1"/>
    </source>
</evidence>
<comment type="similarity">
    <text evidence="2">Belongs to the tectonin family.</text>
</comment>
<gene>
    <name evidence="3" type="ORF">PLEPLA_LOCUS15960</name>
</gene>
<evidence type="ECO:0000313" key="4">
    <source>
        <dbReference type="Proteomes" id="UP001153269"/>
    </source>
</evidence>
<dbReference type="Pfam" id="PF19193">
    <property type="entry name" value="Tectonin"/>
    <property type="match status" value="1"/>
</dbReference>
<keyword evidence="1" id="KW-0430">Lectin</keyword>
<evidence type="ECO:0008006" key="5">
    <source>
        <dbReference type="Google" id="ProtNLM"/>
    </source>
</evidence>
<dbReference type="SMART" id="SM00706">
    <property type="entry name" value="TECPR"/>
    <property type="match status" value="4"/>
</dbReference>
<organism evidence="3 4">
    <name type="scientific">Pleuronectes platessa</name>
    <name type="common">European plaice</name>
    <dbReference type="NCBI Taxonomy" id="8262"/>
    <lineage>
        <taxon>Eukaryota</taxon>
        <taxon>Metazoa</taxon>
        <taxon>Chordata</taxon>
        <taxon>Craniata</taxon>
        <taxon>Vertebrata</taxon>
        <taxon>Euteleostomi</taxon>
        <taxon>Actinopterygii</taxon>
        <taxon>Neopterygii</taxon>
        <taxon>Teleostei</taxon>
        <taxon>Neoteleostei</taxon>
        <taxon>Acanthomorphata</taxon>
        <taxon>Carangaria</taxon>
        <taxon>Pleuronectiformes</taxon>
        <taxon>Pleuronectoidei</taxon>
        <taxon>Pleuronectidae</taxon>
        <taxon>Pleuronectes</taxon>
    </lineage>
</organism>